<protein>
    <submittedName>
        <fullName evidence="1">DUF4917 family protein</fullName>
    </submittedName>
</protein>
<dbReference type="InterPro" id="IPR032581">
    <property type="entry name" value="DUF4917"/>
</dbReference>
<keyword evidence="2" id="KW-1185">Reference proteome</keyword>
<evidence type="ECO:0000313" key="2">
    <source>
        <dbReference type="Proteomes" id="UP001597511"/>
    </source>
</evidence>
<comment type="caution">
    <text evidence="1">The sequence shown here is derived from an EMBL/GenBank/DDBJ whole genome shotgun (WGS) entry which is preliminary data.</text>
</comment>
<reference evidence="2" key="1">
    <citation type="journal article" date="2019" name="Int. J. Syst. Evol. Microbiol.">
        <title>The Global Catalogue of Microorganisms (GCM) 10K type strain sequencing project: providing services to taxonomists for standard genome sequencing and annotation.</title>
        <authorList>
            <consortium name="The Broad Institute Genomics Platform"/>
            <consortium name="The Broad Institute Genome Sequencing Center for Infectious Disease"/>
            <person name="Wu L."/>
            <person name="Ma J."/>
        </authorList>
    </citation>
    <scope>NUCLEOTIDE SEQUENCE [LARGE SCALE GENOMIC DNA]</scope>
    <source>
        <strain evidence="2">KCTC 23299</strain>
    </source>
</reference>
<accession>A0ABW6A6E5</accession>
<gene>
    <name evidence="1" type="ORF">ACFS6H_09795</name>
</gene>
<dbReference type="Proteomes" id="UP001597511">
    <property type="component" value="Unassembled WGS sequence"/>
</dbReference>
<dbReference type="Pfam" id="PF16263">
    <property type="entry name" value="DUF4917"/>
    <property type="match status" value="1"/>
</dbReference>
<organism evidence="1 2">
    <name type="scientific">Terrimonas rubra</name>
    <dbReference type="NCBI Taxonomy" id="1035890"/>
    <lineage>
        <taxon>Bacteria</taxon>
        <taxon>Pseudomonadati</taxon>
        <taxon>Bacteroidota</taxon>
        <taxon>Chitinophagia</taxon>
        <taxon>Chitinophagales</taxon>
        <taxon>Chitinophagaceae</taxon>
        <taxon>Terrimonas</taxon>
    </lineage>
</organism>
<evidence type="ECO:0000313" key="1">
    <source>
        <dbReference type="EMBL" id="MFD2920000.1"/>
    </source>
</evidence>
<sequence length="351" mass="40858">MKINELKTYQEVITYLNGPRGRKKHLLFGNGFSMAYDKNIFSYNALSNFIETTGDPLIQQLFQKLNTKNFELIMQQLDNFCEIAEIFSDDKTLVPKIKDAIEKLKNSLIDAVKELHPEHVFKVPVEKSQACMNFLQEYINRGGYVFSTNYDLLLYWVLMRNSAQNAIDGFGRDLETNLDGEEYIDPDDFEYSELRWGKHKKEQTIHYLHGTLPIFDTGINIVKVQYDTEHYLLQNVKDRIDKKEYPIFVTAGNGKEKLMHIMHNKYLSFCFERLCDIEGSLVTFGFNFGEYDTHIIDAINIAAKKKPANKLWSVYIGVYSDEALEHILEIKDKFKCKVTPYDARTVNVWGT</sequence>
<dbReference type="RefSeq" id="WP_386097794.1">
    <property type="nucleotide sequence ID" value="NZ_JBHUOZ010000003.1"/>
</dbReference>
<proteinExistence type="predicted"/>
<name>A0ABW6A6E5_9BACT</name>
<dbReference type="EMBL" id="JBHUOZ010000003">
    <property type="protein sequence ID" value="MFD2920000.1"/>
    <property type="molecule type" value="Genomic_DNA"/>
</dbReference>